<dbReference type="EMBL" id="JBHSZI010000001">
    <property type="protein sequence ID" value="MFC7059166.1"/>
    <property type="molecule type" value="Genomic_DNA"/>
</dbReference>
<sequence length="56" mass="6368">MGIQDLISQVKRVETSDRIETKPTEDSDDEIVNSLELLIERDNPMAEAAQRALNRL</sequence>
<evidence type="ECO:0000313" key="2">
    <source>
        <dbReference type="Proteomes" id="UP001596445"/>
    </source>
</evidence>
<dbReference type="RefSeq" id="WP_267161907.1">
    <property type="nucleotide sequence ID" value="NZ_CP112972.1"/>
</dbReference>
<name>A0ABD5W117_9EURY</name>
<gene>
    <name evidence="1" type="ORF">ACFQQG_14505</name>
</gene>
<organism evidence="1 2">
    <name type="scientific">Halovenus salina</name>
    <dbReference type="NCBI Taxonomy" id="1510225"/>
    <lineage>
        <taxon>Archaea</taxon>
        <taxon>Methanobacteriati</taxon>
        <taxon>Methanobacteriota</taxon>
        <taxon>Stenosarchaea group</taxon>
        <taxon>Halobacteria</taxon>
        <taxon>Halobacteriales</taxon>
        <taxon>Haloarculaceae</taxon>
        <taxon>Halovenus</taxon>
    </lineage>
</organism>
<evidence type="ECO:0000313" key="1">
    <source>
        <dbReference type="EMBL" id="MFC7059166.1"/>
    </source>
</evidence>
<proteinExistence type="predicted"/>
<keyword evidence="2" id="KW-1185">Reference proteome</keyword>
<dbReference type="Proteomes" id="UP001596445">
    <property type="component" value="Unassembled WGS sequence"/>
</dbReference>
<comment type="caution">
    <text evidence="1">The sequence shown here is derived from an EMBL/GenBank/DDBJ whole genome shotgun (WGS) entry which is preliminary data.</text>
</comment>
<dbReference type="GeneID" id="76631271"/>
<dbReference type="AlphaFoldDB" id="A0ABD5W117"/>
<reference evidence="1 2" key="1">
    <citation type="journal article" date="2019" name="Int. J. Syst. Evol. Microbiol.">
        <title>The Global Catalogue of Microorganisms (GCM) 10K type strain sequencing project: providing services to taxonomists for standard genome sequencing and annotation.</title>
        <authorList>
            <consortium name="The Broad Institute Genomics Platform"/>
            <consortium name="The Broad Institute Genome Sequencing Center for Infectious Disease"/>
            <person name="Wu L."/>
            <person name="Ma J."/>
        </authorList>
    </citation>
    <scope>NUCLEOTIDE SEQUENCE [LARGE SCALE GENOMIC DNA]</scope>
    <source>
        <strain evidence="1 2">JCM 30072</strain>
    </source>
</reference>
<accession>A0ABD5W117</accession>
<protein>
    <submittedName>
        <fullName evidence="1">Uncharacterized protein</fullName>
    </submittedName>
</protein>